<accession>A0A0F9DKY0</accession>
<comment type="caution">
    <text evidence="2">The sequence shown here is derived from an EMBL/GenBank/DDBJ whole genome shotgun (WGS) entry which is preliminary data.</text>
</comment>
<dbReference type="AlphaFoldDB" id="A0A0F9DKY0"/>
<gene>
    <name evidence="2" type="ORF">LCGC14_2185960</name>
</gene>
<name>A0A0F9DKY0_9ZZZZ</name>
<reference evidence="2" key="1">
    <citation type="journal article" date="2015" name="Nature">
        <title>Complex archaea that bridge the gap between prokaryotes and eukaryotes.</title>
        <authorList>
            <person name="Spang A."/>
            <person name="Saw J.H."/>
            <person name="Jorgensen S.L."/>
            <person name="Zaremba-Niedzwiedzka K."/>
            <person name="Martijn J."/>
            <person name="Lind A.E."/>
            <person name="van Eijk R."/>
            <person name="Schleper C."/>
            <person name="Guy L."/>
            <person name="Ettema T.J."/>
        </authorList>
    </citation>
    <scope>NUCLEOTIDE SEQUENCE</scope>
</reference>
<keyword evidence="1" id="KW-0472">Membrane</keyword>
<evidence type="ECO:0000313" key="2">
    <source>
        <dbReference type="EMBL" id="KKL62358.1"/>
    </source>
</evidence>
<protein>
    <recommendedName>
        <fullName evidence="3">DUF997 family protein</fullName>
    </recommendedName>
</protein>
<evidence type="ECO:0008006" key="3">
    <source>
        <dbReference type="Google" id="ProtNLM"/>
    </source>
</evidence>
<proteinExistence type="predicted"/>
<organism evidence="2">
    <name type="scientific">marine sediment metagenome</name>
    <dbReference type="NCBI Taxonomy" id="412755"/>
    <lineage>
        <taxon>unclassified sequences</taxon>
        <taxon>metagenomes</taxon>
        <taxon>ecological metagenomes</taxon>
    </lineage>
</organism>
<keyword evidence="1" id="KW-0812">Transmembrane</keyword>
<sequence>MKLWTPKDPRSRAIIKVTLWSALLTWMVFLLVYAIVGAQRARLVSPELFGTSTWGQILAWVLPVWIVFTTLMLIWAVARFANKRLEKKND</sequence>
<dbReference type="EMBL" id="LAZR01028515">
    <property type="protein sequence ID" value="KKL62358.1"/>
    <property type="molecule type" value="Genomic_DNA"/>
</dbReference>
<feature type="transmembrane region" description="Helical" evidence="1">
    <location>
        <begin position="57"/>
        <end position="78"/>
    </location>
</feature>
<feature type="transmembrane region" description="Helical" evidence="1">
    <location>
        <begin position="17"/>
        <end position="37"/>
    </location>
</feature>
<evidence type="ECO:0000256" key="1">
    <source>
        <dbReference type="SAM" id="Phobius"/>
    </source>
</evidence>
<keyword evidence="1" id="KW-1133">Transmembrane helix</keyword>